<protein>
    <submittedName>
        <fullName evidence="1">Uncharacterized protein</fullName>
    </submittedName>
</protein>
<name>A0A9Q3HT74_9BASI</name>
<evidence type="ECO:0000313" key="1">
    <source>
        <dbReference type="EMBL" id="MBW0516956.1"/>
    </source>
</evidence>
<reference evidence="1" key="1">
    <citation type="submission" date="2021-03" db="EMBL/GenBank/DDBJ databases">
        <title>Draft genome sequence of rust myrtle Austropuccinia psidii MF-1, a brazilian biotype.</title>
        <authorList>
            <person name="Quecine M.C."/>
            <person name="Pachon D.M.R."/>
            <person name="Bonatelli M.L."/>
            <person name="Correr F.H."/>
            <person name="Franceschini L.M."/>
            <person name="Leite T.F."/>
            <person name="Margarido G.R.A."/>
            <person name="Almeida C.A."/>
            <person name="Ferrarezi J.A."/>
            <person name="Labate C.A."/>
        </authorList>
    </citation>
    <scope>NUCLEOTIDE SEQUENCE</scope>
    <source>
        <strain evidence="1">MF-1</strain>
    </source>
</reference>
<gene>
    <name evidence="1" type="ORF">O181_056671</name>
</gene>
<accession>A0A9Q3HT74</accession>
<sequence length="109" mass="12813">MHNDESSFLLILRQTIDESPRHLLSDYNTTSSLFDALQRRCDRSGRLNKLEIITQFFHILNSTEHRDTGSWLRSLQDIYAKFMSWKMSFSEFFGLLAQANIQIPETLNI</sequence>
<evidence type="ECO:0000313" key="2">
    <source>
        <dbReference type="Proteomes" id="UP000765509"/>
    </source>
</evidence>
<dbReference type="AlphaFoldDB" id="A0A9Q3HT74"/>
<comment type="caution">
    <text evidence="1">The sequence shown here is derived from an EMBL/GenBank/DDBJ whole genome shotgun (WGS) entry which is preliminary data.</text>
</comment>
<proteinExistence type="predicted"/>
<dbReference type="EMBL" id="AVOT02025588">
    <property type="protein sequence ID" value="MBW0516956.1"/>
    <property type="molecule type" value="Genomic_DNA"/>
</dbReference>
<organism evidence="1 2">
    <name type="scientific">Austropuccinia psidii MF-1</name>
    <dbReference type="NCBI Taxonomy" id="1389203"/>
    <lineage>
        <taxon>Eukaryota</taxon>
        <taxon>Fungi</taxon>
        <taxon>Dikarya</taxon>
        <taxon>Basidiomycota</taxon>
        <taxon>Pucciniomycotina</taxon>
        <taxon>Pucciniomycetes</taxon>
        <taxon>Pucciniales</taxon>
        <taxon>Sphaerophragmiaceae</taxon>
        <taxon>Austropuccinia</taxon>
    </lineage>
</organism>
<keyword evidence="2" id="KW-1185">Reference proteome</keyword>
<dbReference type="Proteomes" id="UP000765509">
    <property type="component" value="Unassembled WGS sequence"/>
</dbReference>